<sequence length="253" mass="27980">MALGHIISTANIKGGVGKTTTAFLLANEITNRGLTVQILDLDPNRAFMKLKEARENSEDNALPWDTQGLKEIGGEDGFFDAVDASRENYDFTILDCEGSQNMLLTKAASIAGLTVIPITPSPLDASALIELMKFINSQSKIMGRKMPYRLLVNQTASGAVKESWEKITIEEIDSNNLPRFKNTLYGGPVFKDIWGKRQTLQEIRADFVKELEALANAKNRQKEEVTKKIAQLDRGIQRSSELCDELFSILAAA</sequence>
<keyword evidence="1" id="KW-0175">Coiled coil</keyword>
<evidence type="ECO:0000313" key="3">
    <source>
        <dbReference type="Proteomes" id="UP001198571"/>
    </source>
</evidence>
<dbReference type="Pfam" id="PF09140">
    <property type="entry name" value="MipZ"/>
    <property type="match status" value="1"/>
</dbReference>
<protein>
    <submittedName>
        <fullName evidence="2">ParA family protein</fullName>
    </submittedName>
</protein>
<evidence type="ECO:0000313" key="2">
    <source>
        <dbReference type="EMBL" id="MCB5411723.1"/>
    </source>
</evidence>
<proteinExistence type="predicted"/>
<gene>
    <name evidence="2" type="ORF">H0485_17155</name>
</gene>
<feature type="coiled-coil region" evidence="1">
    <location>
        <begin position="200"/>
        <end position="231"/>
    </location>
</feature>
<dbReference type="Proteomes" id="UP001198571">
    <property type="component" value="Unassembled WGS sequence"/>
</dbReference>
<keyword evidence="3" id="KW-1185">Reference proteome</keyword>
<organism evidence="2 3">
    <name type="scientific">Pseudogemmobacter faecipullorum</name>
    <dbReference type="NCBI Taxonomy" id="2755041"/>
    <lineage>
        <taxon>Bacteria</taxon>
        <taxon>Pseudomonadati</taxon>
        <taxon>Pseudomonadota</taxon>
        <taxon>Alphaproteobacteria</taxon>
        <taxon>Rhodobacterales</taxon>
        <taxon>Paracoccaceae</taxon>
        <taxon>Pseudogemmobacter</taxon>
    </lineage>
</organism>
<dbReference type="CDD" id="cd02042">
    <property type="entry name" value="ParAB_family"/>
    <property type="match status" value="1"/>
</dbReference>
<dbReference type="SUPFAM" id="SSF52540">
    <property type="entry name" value="P-loop containing nucleoside triphosphate hydrolases"/>
    <property type="match status" value="1"/>
</dbReference>
<dbReference type="PANTHER" id="PTHR13696:SF96">
    <property type="entry name" value="COBQ_COBB_MIND_PARA NUCLEOTIDE BINDING DOMAIN-CONTAINING PROTEIN"/>
    <property type="match status" value="1"/>
</dbReference>
<accession>A0ABS8CQR9</accession>
<reference evidence="2 3" key="1">
    <citation type="submission" date="2020-07" db="EMBL/GenBank/DDBJ databases">
        <title>Pseudogemmobacter sp. nov., isolated from poultry manure in Taiwan.</title>
        <authorList>
            <person name="Lin S.-Y."/>
            <person name="Tang Y.-S."/>
            <person name="Young C.-C."/>
        </authorList>
    </citation>
    <scope>NUCLEOTIDE SEQUENCE [LARGE SCALE GENOMIC DNA]</scope>
    <source>
        <strain evidence="2 3">CC-YST710</strain>
    </source>
</reference>
<dbReference type="RefSeq" id="WP_226937174.1">
    <property type="nucleotide sequence ID" value="NZ_JACDXX010000019.1"/>
</dbReference>
<dbReference type="InterPro" id="IPR015223">
    <property type="entry name" value="MipZ"/>
</dbReference>
<name>A0ABS8CQR9_9RHOB</name>
<comment type="caution">
    <text evidence="2">The sequence shown here is derived from an EMBL/GenBank/DDBJ whole genome shotgun (WGS) entry which is preliminary data.</text>
</comment>
<dbReference type="EMBL" id="JACDXX010000019">
    <property type="protein sequence ID" value="MCB5411723.1"/>
    <property type="molecule type" value="Genomic_DNA"/>
</dbReference>
<dbReference type="InterPro" id="IPR027417">
    <property type="entry name" value="P-loop_NTPase"/>
</dbReference>
<evidence type="ECO:0000256" key="1">
    <source>
        <dbReference type="SAM" id="Coils"/>
    </source>
</evidence>
<dbReference type="InterPro" id="IPR050678">
    <property type="entry name" value="DNA_Partitioning_ATPase"/>
</dbReference>
<dbReference type="Gene3D" id="3.40.50.300">
    <property type="entry name" value="P-loop containing nucleotide triphosphate hydrolases"/>
    <property type="match status" value="1"/>
</dbReference>
<dbReference type="PIRSF" id="PIRSF009320">
    <property type="entry name" value="Nuc_binding_HP_1000"/>
    <property type="match status" value="1"/>
</dbReference>
<dbReference type="PANTHER" id="PTHR13696">
    <property type="entry name" value="P-LOOP CONTAINING NUCLEOSIDE TRIPHOSPHATE HYDROLASE"/>
    <property type="match status" value="1"/>
</dbReference>